<organism evidence="4 5">
    <name type="scientific">Phytophthora citrophthora</name>
    <dbReference type="NCBI Taxonomy" id="4793"/>
    <lineage>
        <taxon>Eukaryota</taxon>
        <taxon>Sar</taxon>
        <taxon>Stramenopiles</taxon>
        <taxon>Oomycota</taxon>
        <taxon>Peronosporomycetes</taxon>
        <taxon>Peronosporales</taxon>
        <taxon>Peronosporaceae</taxon>
        <taxon>Phytophthora</taxon>
    </lineage>
</organism>
<evidence type="ECO:0000313" key="4">
    <source>
        <dbReference type="EMBL" id="KAK1928904.1"/>
    </source>
</evidence>
<evidence type="ECO:0000256" key="3">
    <source>
        <dbReference type="ARBA" id="ARBA00022927"/>
    </source>
</evidence>
<dbReference type="GO" id="GO:0015031">
    <property type="term" value="P:protein transport"/>
    <property type="evidence" value="ECO:0007669"/>
    <property type="project" value="UniProtKB-KW"/>
</dbReference>
<dbReference type="InterPro" id="IPR011989">
    <property type="entry name" value="ARM-like"/>
</dbReference>
<dbReference type="InterPro" id="IPR016024">
    <property type="entry name" value="ARM-type_fold"/>
</dbReference>
<proteinExistence type="inferred from homology"/>
<protein>
    <submittedName>
        <fullName evidence="4">Importin subunit alpha-9</fullName>
    </submittedName>
</protein>
<evidence type="ECO:0000256" key="2">
    <source>
        <dbReference type="ARBA" id="ARBA00022448"/>
    </source>
</evidence>
<comment type="caution">
    <text evidence="4">The sequence shown here is derived from an EMBL/GenBank/DDBJ whole genome shotgun (WGS) entry which is preliminary data.</text>
</comment>
<sequence>MGTPAVLEPKQVVAKIFNNDLDYLEFNLAFAYVDPRFSLHVKRGQARLKSSASKRATRQQPIARHGTLKEICVLLVAHENDYEQVEQTIESGFLVGSNHSLAEHHAWVLGIIAADYEICQQLIANAAVLPLVKLLSNPSEKELAKTSAWACSNLARRFETPVKPFVDAGIIPVLIKGLSQPASPAPFREDILVEVAWLLSFLTALEEAYLKLMMENGLVDLLLPYFSTNTDPDFACIR</sequence>
<comment type="similarity">
    <text evidence="1">Belongs to the importin alpha family.</text>
</comment>
<gene>
    <name evidence="4" type="ORF">P3T76_015544</name>
</gene>
<keyword evidence="2" id="KW-0813">Transport</keyword>
<keyword evidence="5" id="KW-1185">Reference proteome</keyword>
<evidence type="ECO:0000256" key="1">
    <source>
        <dbReference type="ARBA" id="ARBA00010394"/>
    </source>
</evidence>
<dbReference type="PANTHER" id="PTHR23316">
    <property type="entry name" value="IMPORTIN ALPHA"/>
    <property type="match status" value="1"/>
</dbReference>
<dbReference type="SMART" id="SM00185">
    <property type="entry name" value="ARM"/>
    <property type="match status" value="3"/>
</dbReference>
<dbReference type="Proteomes" id="UP001259832">
    <property type="component" value="Unassembled WGS sequence"/>
</dbReference>
<dbReference type="InterPro" id="IPR000225">
    <property type="entry name" value="Armadillo"/>
</dbReference>
<dbReference type="SUPFAM" id="SSF48371">
    <property type="entry name" value="ARM repeat"/>
    <property type="match status" value="1"/>
</dbReference>
<name>A0AAD9FZ29_9STRA</name>
<dbReference type="AlphaFoldDB" id="A0AAD9FZ29"/>
<keyword evidence="3" id="KW-0653">Protein transport</keyword>
<dbReference type="EMBL" id="JASMQC010000055">
    <property type="protein sequence ID" value="KAK1928904.1"/>
    <property type="molecule type" value="Genomic_DNA"/>
</dbReference>
<reference evidence="4" key="1">
    <citation type="submission" date="2023-08" db="EMBL/GenBank/DDBJ databases">
        <title>Reference Genome Resource for the Citrus Pathogen Phytophthora citrophthora.</title>
        <authorList>
            <person name="Moller H."/>
            <person name="Coetzee B."/>
            <person name="Rose L.J."/>
            <person name="Van Niekerk J.M."/>
        </authorList>
    </citation>
    <scope>NUCLEOTIDE SEQUENCE</scope>
    <source>
        <strain evidence="4">STE-U-9442</strain>
    </source>
</reference>
<accession>A0AAD9FZ29</accession>
<evidence type="ECO:0000313" key="5">
    <source>
        <dbReference type="Proteomes" id="UP001259832"/>
    </source>
</evidence>
<dbReference type="Gene3D" id="1.25.10.10">
    <property type="entry name" value="Leucine-rich Repeat Variant"/>
    <property type="match status" value="1"/>
</dbReference>